<reference evidence="1 2" key="1">
    <citation type="submission" date="2024-08" db="EMBL/GenBank/DDBJ databases">
        <authorList>
            <person name="Cucini C."/>
            <person name="Frati F."/>
        </authorList>
    </citation>
    <scope>NUCLEOTIDE SEQUENCE [LARGE SCALE GENOMIC DNA]</scope>
</reference>
<accession>A0ABP1RJH7</accession>
<protein>
    <submittedName>
        <fullName evidence="1">Uncharacterized protein</fullName>
    </submittedName>
</protein>
<evidence type="ECO:0000313" key="1">
    <source>
        <dbReference type="EMBL" id="CAL8129101.1"/>
    </source>
</evidence>
<comment type="caution">
    <text evidence="1">The sequence shown here is derived from an EMBL/GenBank/DDBJ whole genome shotgun (WGS) entry which is preliminary data.</text>
</comment>
<name>A0ABP1RJH7_9HEXA</name>
<gene>
    <name evidence="1" type="ORF">ODALV1_LOCUS22860</name>
</gene>
<dbReference type="Proteomes" id="UP001642540">
    <property type="component" value="Unassembled WGS sequence"/>
</dbReference>
<proteinExistence type="predicted"/>
<evidence type="ECO:0000313" key="2">
    <source>
        <dbReference type="Proteomes" id="UP001642540"/>
    </source>
</evidence>
<sequence>MSNPNPLQVLSDSLLYIGIITNSNQGLTLVDVKLVHHFIYDVLSHVANASEKAFASLRHEQNLLADADGKLGENDGVTIFLESLKNKEVKNQDNILGEYGIGDLADVEIIERLNNETATTGIYLSYGKWAQAWLNNGGEGLYSLEWDSDIVQDGYAQGDMSGGETFARVENGTLEFLSPAGDTLVPLGKFEFGLRFDSLPPIPWAPDSCGPE</sequence>
<organism evidence="1 2">
    <name type="scientific">Orchesella dallaii</name>
    <dbReference type="NCBI Taxonomy" id="48710"/>
    <lineage>
        <taxon>Eukaryota</taxon>
        <taxon>Metazoa</taxon>
        <taxon>Ecdysozoa</taxon>
        <taxon>Arthropoda</taxon>
        <taxon>Hexapoda</taxon>
        <taxon>Collembola</taxon>
        <taxon>Entomobryomorpha</taxon>
        <taxon>Entomobryoidea</taxon>
        <taxon>Orchesellidae</taxon>
        <taxon>Orchesellinae</taxon>
        <taxon>Orchesella</taxon>
    </lineage>
</organism>
<dbReference type="EMBL" id="CAXLJM020000076">
    <property type="protein sequence ID" value="CAL8129101.1"/>
    <property type="molecule type" value="Genomic_DNA"/>
</dbReference>
<keyword evidence="2" id="KW-1185">Reference proteome</keyword>